<keyword evidence="2" id="KW-1185">Reference proteome</keyword>
<feature type="region of interest" description="Disordered" evidence="1">
    <location>
        <begin position="1262"/>
        <end position="1482"/>
    </location>
</feature>
<feature type="compositionally biased region" description="Polar residues" evidence="1">
    <location>
        <begin position="1444"/>
        <end position="1454"/>
    </location>
</feature>
<feature type="region of interest" description="Disordered" evidence="1">
    <location>
        <begin position="1797"/>
        <end position="1817"/>
    </location>
</feature>
<feature type="region of interest" description="Disordered" evidence="1">
    <location>
        <begin position="1685"/>
        <end position="1782"/>
    </location>
</feature>
<accession>A0A7E5WTS0</accession>
<evidence type="ECO:0000256" key="1">
    <source>
        <dbReference type="SAM" id="MobiDB-lite"/>
    </source>
</evidence>
<sequence>MPENLQSALDKLEEHNISNFLSRTQNYTKVHNALEKEEAISFADIKRLQTICVYDLKDNVKHTTLILKVLLTLTTKIKMGKYCPHPDLLPSALAVIHIIKTTAFLSKVESLKELCFETLLSYPDETLMATAECDEEVFEIINLYCHARIPSNIRVLTCSILHRILVTLPPERKTMFIKNGINIWFSKIIPTIMNYVLNNQNEMLIDILEILTNDIVNFDYVDSSQWYTVLECICTTAKYPAILKLLLEKGYGTWSRLWIVFIKLLKHQVTQPLGSIGTPINSMLPVVENAFKLDVENRCRAFECWSVLIDSFATETNESNINKRIKLLIIPLKSNNAKVEKSAIAKFKCWYHLISKFQTKMDKFLDNILVSYLQFAFGRYNVPDRSILVPGQISAAVTKKCIQAIVEIVGHVNCNGCTELPTLKEKVINTKHLVDNWNHWIYSLTKTVMLTVNSENGLTKQQMTCLWKSFLVTIGELPENNIRKDLFTEMLLILTNLVQECKFTNQQNEMVFNVLLLSVFDKDPRIRQLLKTKTHVNDPLFKLIKCVLDPALHPVYQRYTTREIITYLRPLTNTILDTELCSPNVLISWFFDTYSVSDVPLMLWAALAESICDPEVDVPVQSIYSTLCWPLDSKKVKLNNGNYIKVAATAWQNLYSVFQAELINDDERDGILKLVGATLDVDTANVYLKLSTILCILKHKLNAGNFKFAELSYENEADLLEKLTNKMSCYEDFEDMFSWLVESVVIMMNTAVSFTNETLARHLLACVKRITTILSNASNKDSEECRVSYLESFLHPIGLLLTSYPKMIPILLDELIGSSTLFCTRSSTKIAFISLLKTVSSKIDNIDVKYEQIKDLINVNASNTNSIVKPEIKAENVINFPTPKSVDVPKKVNKKGTSIVNTVVENGEEYVVVKSNWKFNPRKLTENQKEKFQRKREDIPALYQDLSQSQDEFRLTAWKTDSQDTSNSSRSESKSNKVDSNENATEILKNLPSSNVVPKILENFFSENDKKEGTSNEATKNTANAVAVTTPKAKSNVDSATATTPKTKNIVNSMSATTPKNTKSPRMALKDRVFRNVRSLMEKSGNMEAVNPPLDLNKTENVINTPTQSKIVESANIVNSAPPLLSAHRPSRVKRKPKKFDELQALSAKKSRKTSLDQKSDDNSQSNSDKIVKDTSPVGPVGESSVAMNENTSIESNTKMSDSEKAASVDEPKQSKESAEKNQEEAKVSNDVVIDSMKSTALEDKDKHIMVLDSDIICIDHGEKARNSDDKNKKSAEENKVVPVAGIVKSSDKKKGSPSKRDDSHLKVSEKSNSSEEPNSNDKSSEKATSKKSQSPTKKEVSTPQQKTKGTEEQKSTAKKKSRIEKELAIDTVEGHPFLKLQSEKRITRKALEAVNGDRRKSLANKLNMSKSEANNDKKPKRRTKTRDSDSSTSSTTIDDSSDPNDQISFSQEVPYSDDVIESSQDSSITVTSVKSTRKTPKKIPLVTIEKMNLLDKLEDMNESQSILDCVVIAGSKQPQPNNQESRDDIELPLNKTAEEKSQGDLTENMDTEPMENKSFSDVIIVNDDPSPITISNETIVGPETQEIADADTQPTDPKEFMDPEVTYKDISQSITIDIAISSVTKNKPLSPKDRPVTREVLCTNDLTITLTDSVCIDGDKETASSPSSFRDEVQKRKDFLNNTLEISPIKNMSPDRNKKSPSPDTSNDYVVIKLTSPVHSNGEPYEKCSSPEVFTDDKGSPDKRDQSPPRVEVTVTSTSPSSSLSLKKNRPQVRSGGRAAQMLGLCVPDKVQAIVNPEKNDVDESKKTNNSSTPARRNLRILYSSASENIEPVEIGGENDESETFLKFRRSLPAVDSSPSCPILKRKLIEIADDGTVSPASKRKRVSFHDPPVSTTMSVQKYIEPGALRSPQNSAHKRMERQQRHYTPLRSPKRLDHAFKLDTVLTKTIESFSETELINMPDDTQPSSLDETPVVEIVRASELNDTDPICPELLDCKDSIDNIAGELSSPAMKALLVKELVGKIETIGDLAKMTELEVNRLCIKAPKVKVARKVLSDYASKRVEKAIEITPLDANEFDVPMTETELNRSTVEVQTDVNVCVEVEMQTVPVATSAMCAQTDITPIAHTSMQTEESGSTSTSDIVKSCLQERQDFIERVGEQLEELSVQKISEKLSCNAMTDLLMKKVTPTDCKEVLNRLLEHQCNNHSTNKISNELSFIRDYMCGRFDSKDLILFCSEVLKSVYDKPA</sequence>
<evidence type="ECO:0000313" key="4">
    <source>
        <dbReference type="RefSeq" id="XP_026744234.1"/>
    </source>
</evidence>
<dbReference type="GO" id="GO:0140445">
    <property type="term" value="C:chromosome, telomeric repeat region"/>
    <property type="evidence" value="ECO:0007669"/>
    <property type="project" value="TreeGrafter"/>
</dbReference>
<feature type="compositionally biased region" description="Polar residues" evidence="1">
    <location>
        <begin position="1331"/>
        <end position="1348"/>
    </location>
</feature>
<feature type="compositionally biased region" description="Basic and acidic residues" evidence="1">
    <location>
        <begin position="1290"/>
        <end position="1314"/>
    </location>
</feature>
<protein>
    <submittedName>
        <fullName evidence="3 4">Telomere-associated protein RIF1</fullName>
    </submittedName>
</protein>
<feature type="compositionally biased region" description="Basic and acidic residues" evidence="1">
    <location>
        <begin position="1201"/>
        <end position="1228"/>
    </location>
</feature>
<dbReference type="OrthoDB" id="5399929at2759"/>
<dbReference type="KEGG" id="tnl:113505627"/>
<feature type="compositionally biased region" description="Polar residues" evidence="1">
    <location>
        <begin position="1186"/>
        <end position="1200"/>
    </location>
</feature>
<dbReference type="GO" id="GO:0005634">
    <property type="term" value="C:nucleus"/>
    <property type="evidence" value="ECO:0007669"/>
    <property type="project" value="TreeGrafter"/>
</dbReference>
<name>A0A7E5WTS0_TRINI</name>
<feature type="compositionally biased region" description="Basic residues" evidence="1">
    <location>
        <begin position="1129"/>
        <end position="1138"/>
    </location>
</feature>
<reference evidence="3 4" key="1">
    <citation type="submission" date="2025-04" db="UniProtKB">
        <authorList>
            <consortium name="RefSeq"/>
        </authorList>
    </citation>
    <scope>IDENTIFICATION</scope>
</reference>
<feature type="region of interest" description="Disordered" evidence="1">
    <location>
        <begin position="1122"/>
        <end position="1234"/>
    </location>
</feature>
<feature type="compositionally biased region" description="Basic and acidic residues" evidence="1">
    <location>
        <begin position="1799"/>
        <end position="1808"/>
    </location>
</feature>
<dbReference type="PANTHER" id="PTHR22928:SF3">
    <property type="entry name" value="TELOMERE-ASSOCIATED PROTEIN RIF1"/>
    <property type="match status" value="1"/>
</dbReference>
<feature type="compositionally biased region" description="Basic and acidic residues" evidence="1">
    <location>
        <begin position="1262"/>
        <end position="1280"/>
    </location>
</feature>
<proteinExistence type="predicted"/>
<dbReference type="RefSeq" id="XP_026744234.1">
    <property type="nucleotide sequence ID" value="XM_026888433.1"/>
</dbReference>
<feature type="region of interest" description="Disordered" evidence="1">
    <location>
        <begin position="1517"/>
        <end position="1553"/>
    </location>
</feature>
<evidence type="ECO:0000313" key="3">
    <source>
        <dbReference type="RefSeq" id="XP_026744225.1"/>
    </source>
</evidence>
<feature type="region of interest" description="Disordered" evidence="1">
    <location>
        <begin position="959"/>
        <end position="982"/>
    </location>
</feature>
<gene>
    <name evidence="3 4" type="primary">LOC113505627</name>
</gene>
<dbReference type="RefSeq" id="XP_026744225.1">
    <property type="nucleotide sequence ID" value="XM_026888424.1"/>
</dbReference>
<evidence type="ECO:0000313" key="2">
    <source>
        <dbReference type="Proteomes" id="UP000322000"/>
    </source>
</evidence>
<dbReference type="CDD" id="cd14267">
    <property type="entry name" value="Rif1_CTD_C-II_like"/>
    <property type="match status" value="1"/>
</dbReference>
<dbReference type="GO" id="GO:0000723">
    <property type="term" value="P:telomere maintenance"/>
    <property type="evidence" value="ECO:0007669"/>
    <property type="project" value="TreeGrafter"/>
</dbReference>
<feature type="compositionally biased region" description="Basic and acidic residues" evidence="1">
    <location>
        <begin position="1382"/>
        <end position="1401"/>
    </location>
</feature>
<feature type="compositionally biased region" description="Basic and acidic residues" evidence="1">
    <location>
        <begin position="1736"/>
        <end position="1748"/>
    </location>
</feature>
<organism evidence="2 3">
    <name type="scientific">Trichoplusia ni</name>
    <name type="common">Cabbage looper</name>
    <dbReference type="NCBI Taxonomy" id="7111"/>
    <lineage>
        <taxon>Eukaryota</taxon>
        <taxon>Metazoa</taxon>
        <taxon>Ecdysozoa</taxon>
        <taxon>Arthropoda</taxon>
        <taxon>Hexapoda</taxon>
        <taxon>Insecta</taxon>
        <taxon>Pterygota</taxon>
        <taxon>Neoptera</taxon>
        <taxon>Endopterygota</taxon>
        <taxon>Lepidoptera</taxon>
        <taxon>Glossata</taxon>
        <taxon>Ditrysia</taxon>
        <taxon>Noctuoidea</taxon>
        <taxon>Noctuidae</taxon>
        <taxon>Plusiinae</taxon>
        <taxon>Trichoplusia</taxon>
    </lineage>
</organism>
<dbReference type="Proteomes" id="UP000322000">
    <property type="component" value="Chromosome 2"/>
</dbReference>
<dbReference type="GeneID" id="113505627"/>
<dbReference type="CTD" id="55183"/>
<feature type="compositionally biased region" description="Low complexity" evidence="1">
    <location>
        <begin position="1749"/>
        <end position="1766"/>
    </location>
</feature>
<feature type="compositionally biased region" description="Polar residues" evidence="1">
    <location>
        <begin position="1462"/>
        <end position="1475"/>
    </location>
</feature>
<feature type="compositionally biased region" description="Basic and acidic residues" evidence="1">
    <location>
        <begin position="971"/>
        <end position="980"/>
    </location>
</feature>
<dbReference type="PANTHER" id="PTHR22928">
    <property type="entry name" value="TELOMERE-ASSOCIATED PROTEIN RIF1"/>
    <property type="match status" value="1"/>
</dbReference>